<dbReference type="PROSITE" id="PS00108">
    <property type="entry name" value="PROTEIN_KINASE_ST"/>
    <property type="match status" value="1"/>
</dbReference>
<dbReference type="RefSeq" id="WP_160149829.1">
    <property type="nucleotide sequence ID" value="NZ_CAAAHO010000006.1"/>
</dbReference>
<keyword evidence="3" id="KW-1185">Reference proteome</keyword>
<reference evidence="2 3" key="1">
    <citation type="submission" date="2018-06" db="EMBL/GenBank/DDBJ databases">
        <authorList>
            <consortium name="Pathogen Informatics"/>
            <person name="Doyle S."/>
        </authorList>
    </citation>
    <scope>NUCLEOTIDE SEQUENCE [LARGE SCALE GENOMIC DNA]</scope>
    <source>
        <strain evidence="2 3">NCTC13315</strain>
    </source>
</reference>
<feature type="domain" description="Protein kinase" evidence="1">
    <location>
        <begin position="68"/>
        <end position="352"/>
    </location>
</feature>
<dbReference type="EMBL" id="UGNV01000001">
    <property type="protein sequence ID" value="STX27989.1"/>
    <property type="molecule type" value="Genomic_DNA"/>
</dbReference>
<dbReference type="SUPFAM" id="SSF56112">
    <property type="entry name" value="Protein kinase-like (PK-like)"/>
    <property type="match status" value="1"/>
</dbReference>
<dbReference type="AlphaFoldDB" id="A0A378HYL4"/>
<dbReference type="GO" id="GO:0004674">
    <property type="term" value="F:protein serine/threonine kinase activity"/>
    <property type="evidence" value="ECO:0007669"/>
    <property type="project" value="UniProtKB-EC"/>
</dbReference>
<gene>
    <name evidence="2" type="primary">pknD</name>
    <name evidence="2" type="ORF">NCTC13315_00511</name>
</gene>
<dbReference type="SMART" id="SM00220">
    <property type="entry name" value="S_TKc"/>
    <property type="match status" value="1"/>
</dbReference>
<dbReference type="PROSITE" id="PS50011">
    <property type="entry name" value="PROTEIN_KINASE_DOM"/>
    <property type="match status" value="1"/>
</dbReference>
<keyword evidence="2" id="KW-0418">Kinase</keyword>
<sequence>MPKRTNLKNGQLTAEKTQALYNFFQHQSQLGIKYWSRDKTYIFNGTTYRFTNDIYQREGKNGLHRYEVVSNKELGNGSFGTVKLIKNTVTFANENAYFKKVSKKDGSRRVVKIQNYNLADSDKFLEKEYQASRKASHLAIKQPVIIADEQISLIRMKRLPGRELFSILHDANRKKRILTIPELVELSSALLKALKEQVIDKGIIHRDIKPGNILVDLGPPIVVNIIDYGLSINESDKPIEWAGMPAYVAPETLITPELTSFKSDIYSMGRVLAFVWGGYNETYTRMFSYLEQGEPGMLRTLFTNLDKLGKEDKAFVYAAIYDMVQMNPDNRSDIDRAIMAFRRVEEQFNPEFHAKLFHNYHSNLLKKISFFKQTQIKGSEGLAEILAHAKEKNNRSREVCVKLNWLNQDGTLADNAPYQISEAYPKHSKTYSLRN</sequence>
<dbReference type="InterPro" id="IPR008271">
    <property type="entry name" value="Ser/Thr_kinase_AS"/>
</dbReference>
<dbReference type="Pfam" id="PF00069">
    <property type="entry name" value="Pkinase"/>
    <property type="match status" value="1"/>
</dbReference>
<dbReference type="OrthoDB" id="4103069at2"/>
<dbReference type="Gene3D" id="1.10.510.10">
    <property type="entry name" value="Transferase(Phosphotransferase) domain 1"/>
    <property type="match status" value="1"/>
</dbReference>
<dbReference type="Proteomes" id="UP000254968">
    <property type="component" value="Unassembled WGS sequence"/>
</dbReference>
<name>A0A378HYL4_9GAMM</name>
<evidence type="ECO:0000313" key="3">
    <source>
        <dbReference type="Proteomes" id="UP000254968"/>
    </source>
</evidence>
<dbReference type="InterPro" id="IPR000719">
    <property type="entry name" value="Prot_kinase_dom"/>
</dbReference>
<protein>
    <submittedName>
        <fullName evidence="2">Serine/threonine-protein kinase</fullName>
        <ecNumber evidence="2">2.7.11.1</ecNumber>
    </submittedName>
</protein>
<dbReference type="PANTHER" id="PTHR44167">
    <property type="entry name" value="OVARIAN-SPECIFIC SERINE/THREONINE-PROTEIN KINASE LOK-RELATED"/>
    <property type="match status" value="1"/>
</dbReference>
<keyword evidence="2" id="KW-0808">Transferase</keyword>
<evidence type="ECO:0000313" key="2">
    <source>
        <dbReference type="EMBL" id="STX27989.1"/>
    </source>
</evidence>
<dbReference type="GO" id="GO:0005524">
    <property type="term" value="F:ATP binding"/>
    <property type="evidence" value="ECO:0007669"/>
    <property type="project" value="InterPro"/>
</dbReference>
<evidence type="ECO:0000259" key="1">
    <source>
        <dbReference type="PROSITE" id="PS50011"/>
    </source>
</evidence>
<accession>A0A378HYL4</accession>
<proteinExistence type="predicted"/>
<dbReference type="InterPro" id="IPR011009">
    <property type="entry name" value="Kinase-like_dom_sf"/>
</dbReference>
<organism evidence="2 3">
    <name type="scientific">Legionella beliardensis</name>
    <dbReference type="NCBI Taxonomy" id="91822"/>
    <lineage>
        <taxon>Bacteria</taxon>
        <taxon>Pseudomonadati</taxon>
        <taxon>Pseudomonadota</taxon>
        <taxon>Gammaproteobacteria</taxon>
        <taxon>Legionellales</taxon>
        <taxon>Legionellaceae</taxon>
        <taxon>Legionella</taxon>
    </lineage>
</organism>
<dbReference type="PANTHER" id="PTHR44167:SF24">
    <property type="entry name" value="SERINE_THREONINE-PROTEIN KINASE CHK2"/>
    <property type="match status" value="1"/>
</dbReference>
<dbReference type="EC" id="2.7.11.1" evidence="2"/>